<reference evidence="2" key="2">
    <citation type="journal article" date="2019" name="IMA Fungus">
        <title>Genome sequencing and comparison of five Tilletia species to identify candidate genes for the detection of regulated species infecting wheat.</title>
        <authorList>
            <person name="Nguyen H.D.T."/>
            <person name="Sultana T."/>
            <person name="Kesanakurti P."/>
            <person name="Hambleton S."/>
        </authorList>
    </citation>
    <scope>NUCLEOTIDE SEQUENCE</scope>
    <source>
        <strain evidence="2">DAOMC 236416</strain>
    </source>
</reference>
<evidence type="ECO:0000313" key="3">
    <source>
        <dbReference type="Proteomes" id="UP000077521"/>
    </source>
</evidence>
<proteinExistence type="predicted"/>
<reference evidence="2" key="1">
    <citation type="submission" date="2016-04" db="EMBL/GenBank/DDBJ databases">
        <authorList>
            <person name="Nguyen H.D."/>
            <person name="Samba Siva P."/>
            <person name="Cullis J."/>
            <person name="Levesque C.A."/>
            <person name="Hambleton S."/>
        </authorList>
    </citation>
    <scope>NUCLEOTIDE SEQUENCE</scope>
    <source>
        <strain evidence="2">DAOMC 236416</strain>
    </source>
</reference>
<dbReference type="AlphaFoldDB" id="A0A8T8SXM9"/>
<evidence type="ECO:0000313" key="2">
    <source>
        <dbReference type="EMBL" id="KAE8250854.1"/>
    </source>
</evidence>
<keyword evidence="3" id="KW-1185">Reference proteome</keyword>
<dbReference type="Proteomes" id="UP000077521">
    <property type="component" value="Unassembled WGS sequence"/>
</dbReference>
<name>A0A8T8SXM9_9BASI</name>
<feature type="region of interest" description="Disordered" evidence="1">
    <location>
        <begin position="1"/>
        <end position="58"/>
    </location>
</feature>
<comment type="caution">
    <text evidence="2">The sequence shown here is derived from an EMBL/GenBank/DDBJ whole genome shotgun (WGS) entry which is preliminary data.</text>
</comment>
<organism evidence="2 3">
    <name type="scientific">Tilletia indica</name>
    <dbReference type="NCBI Taxonomy" id="43049"/>
    <lineage>
        <taxon>Eukaryota</taxon>
        <taxon>Fungi</taxon>
        <taxon>Dikarya</taxon>
        <taxon>Basidiomycota</taxon>
        <taxon>Ustilaginomycotina</taxon>
        <taxon>Exobasidiomycetes</taxon>
        <taxon>Tilletiales</taxon>
        <taxon>Tilletiaceae</taxon>
        <taxon>Tilletia</taxon>
    </lineage>
</organism>
<accession>A0A8T8SXM9</accession>
<protein>
    <submittedName>
        <fullName evidence="2">Uncharacterized protein</fullName>
    </submittedName>
</protein>
<sequence>MTFTASPLLPVTKRGRGRPKGSQNKPKDHIFNPRRNPHRVASTRKPVTRPSPSYSPCGGDFPTVNSRFALRQDVYHIDQMVGILKRIITPGLPYWSQAARQLFAEELLELSKFCLPEDE</sequence>
<evidence type="ECO:0000256" key="1">
    <source>
        <dbReference type="SAM" id="MobiDB-lite"/>
    </source>
</evidence>
<gene>
    <name evidence="2" type="ORF">A4X13_0g4317</name>
</gene>
<dbReference type="EMBL" id="LWDF02000279">
    <property type="protein sequence ID" value="KAE8250854.1"/>
    <property type="molecule type" value="Genomic_DNA"/>
</dbReference>